<dbReference type="PANTHER" id="PTHR30093">
    <property type="entry name" value="GENERAL SECRETION PATHWAY PROTEIN G"/>
    <property type="match status" value="1"/>
</dbReference>
<dbReference type="InterPro" id="IPR027558">
    <property type="entry name" value="Pre_pil_HX9DG_C"/>
</dbReference>
<evidence type="ECO:0000256" key="1">
    <source>
        <dbReference type="SAM" id="Phobius"/>
    </source>
</evidence>
<dbReference type="InterPro" id="IPR045584">
    <property type="entry name" value="Pilin-like"/>
</dbReference>
<dbReference type="InterPro" id="IPR012902">
    <property type="entry name" value="N_methyl_site"/>
</dbReference>
<dbReference type="Gene3D" id="3.30.700.10">
    <property type="entry name" value="Glycoprotein, Type 4 Pilin"/>
    <property type="match status" value="1"/>
</dbReference>
<keyword evidence="1" id="KW-1133">Transmembrane helix</keyword>
<protein>
    <recommendedName>
        <fullName evidence="2">DUF1559 domain-containing protein</fullName>
    </recommendedName>
</protein>
<accession>A0A6C2YJZ8</accession>
<dbReference type="InParanoid" id="A0A6C2YJZ8"/>
<dbReference type="EMBL" id="LR586016">
    <property type="protein sequence ID" value="VIP01746.1"/>
    <property type="molecule type" value="Genomic_DNA"/>
</dbReference>
<feature type="transmembrane region" description="Helical" evidence="1">
    <location>
        <begin position="12"/>
        <end position="32"/>
    </location>
</feature>
<dbReference type="Proteomes" id="UP000464378">
    <property type="component" value="Chromosome"/>
</dbReference>
<organism evidence="3">
    <name type="scientific">Tuwongella immobilis</name>
    <dbReference type="NCBI Taxonomy" id="692036"/>
    <lineage>
        <taxon>Bacteria</taxon>
        <taxon>Pseudomonadati</taxon>
        <taxon>Planctomycetota</taxon>
        <taxon>Planctomycetia</taxon>
        <taxon>Gemmatales</taxon>
        <taxon>Gemmataceae</taxon>
        <taxon>Tuwongella</taxon>
    </lineage>
</organism>
<name>A0A6C2YJZ8_9BACT</name>
<evidence type="ECO:0000313" key="3">
    <source>
        <dbReference type="EMBL" id="VIP01746.1"/>
    </source>
</evidence>
<dbReference type="KEGG" id="tim:GMBLW1_22140"/>
<reference evidence="3" key="1">
    <citation type="submission" date="2019-04" db="EMBL/GenBank/DDBJ databases">
        <authorList>
            <consortium name="Science for Life Laboratories"/>
        </authorList>
    </citation>
    <scope>NUCLEOTIDE SEQUENCE</scope>
    <source>
        <strain evidence="3">MBLW1</strain>
    </source>
</reference>
<evidence type="ECO:0000313" key="4">
    <source>
        <dbReference type="Proteomes" id="UP000464378"/>
    </source>
</evidence>
<dbReference type="AlphaFoldDB" id="A0A6C2YJZ8"/>
<keyword evidence="1" id="KW-0472">Membrane</keyword>
<dbReference type="SUPFAM" id="SSF54523">
    <property type="entry name" value="Pili subunits"/>
    <property type="match status" value="1"/>
</dbReference>
<dbReference type="PANTHER" id="PTHR30093:SF2">
    <property type="entry name" value="TYPE II SECRETION SYSTEM PROTEIN H"/>
    <property type="match status" value="1"/>
</dbReference>
<dbReference type="EMBL" id="LR593887">
    <property type="protein sequence ID" value="VTR99326.1"/>
    <property type="molecule type" value="Genomic_DNA"/>
</dbReference>
<evidence type="ECO:0000259" key="2">
    <source>
        <dbReference type="Pfam" id="PF07596"/>
    </source>
</evidence>
<dbReference type="NCBIfam" id="TIGR04294">
    <property type="entry name" value="pre_pil_HX9DG"/>
    <property type="match status" value="1"/>
</dbReference>
<dbReference type="Pfam" id="PF07963">
    <property type="entry name" value="N_methyl"/>
    <property type="match status" value="1"/>
</dbReference>
<sequence length="336" mass="35536">MRLRMRPGFTLIELLVVIAIIAILIGLLLPAVQKVRDAAARMSCQNNLKQLGLGAHNFELTEGSFPSGYTQDRIPAPSGAFQGHSAFYFLLPYIEQQNLFTSMDAAVPLNNRSATAGIRAGAVVKTYICPSDVGVATGQPLPFPSTGTPTEFYGATSYRLNGGSRPIFATSATNDGVFMATGSAARRATGAPAGNRVRITEILDGTSNTLMFGEMHHFDPNFDSFTAIGYNSGSTIAGWSRWYPAGGDAGLGNLMFGAFAPINYRTPFAAGGAGAPGSQGAWFIFQDQRLNALGSGHTGGANVCFSDGSVRFLTDRTPQTTLALMCQRADGQVIPE</sequence>
<dbReference type="NCBIfam" id="TIGR02532">
    <property type="entry name" value="IV_pilin_GFxxxE"/>
    <property type="match status" value="1"/>
</dbReference>
<keyword evidence="4" id="KW-1185">Reference proteome</keyword>
<dbReference type="RefSeq" id="WP_162661228.1">
    <property type="nucleotide sequence ID" value="NZ_LR593887.1"/>
</dbReference>
<dbReference type="InterPro" id="IPR011453">
    <property type="entry name" value="DUF1559"/>
</dbReference>
<keyword evidence="1" id="KW-0812">Transmembrane</keyword>
<feature type="domain" description="DUF1559" evidence="2">
    <location>
        <begin position="33"/>
        <end position="318"/>
    </location>
</feature>
<proteinExistence type="predicted"/>
<dbReference type="Pfam" id="PF07596">
    <property type="entry name" value="SBP_bac_10"/>
    <property type="match status" value="1"/>
</dbReference>
<gene>
    <name evidence="3" type="ORF">GMBLW1_22140</name>
</gene>